<dbReference type="PANTHER" id="PTHR15710">
    <property type="entry name" value="E3 UBIQUITIN-PROTEIN LIGASE PRAJA"/>
    <property type="match status" value="1"/>
</dbReference>
<proteinExistence type="predicted"/>
<feature type="compositionally biased region" description="Low complexity" evidence="5">
    <location>
        <begin position="352"/>
        <end position="376"/>
    </location>
</feature>
<evidence type="ECO:0000256" key="2">
    <source>
        <dbReference type="ARBA" id="ARBA00022771"/>
    </source>
</evidence>
<evidence type="ECO:0000256" key="1">
    <source>
        <dbReference type="ARBA" id="ARBA00022723"/>
    </source>
</evidence>
<dbReference type="Proteomes" id="UP001194468">
    <property type="component" value="Unassembled WGS sequence"/>
</dbReference>
<feature type="region of interest" description="Disordered" evidence="5">
    <location>
        <begin position="341"/>
        <end position="437"/>
    </location>
</feature>
<dbReference type="GO" id="GO:0008270">
    <property type="term" value="F:zinc ion binding"/>
    <property type="evidence" value="ECO:0007669"/>
    <property type="project" value="UniProtKB-KW"/>
</dbReference>
<sequence length="437" mass="47420">MAISRAWHHRLHARSIQAPHRLLSFVIAILDVKMSAREPLWYCHECHAEMRPLMTPDPTCASCRGSFVERLENPSDDPRDFQNRAPNVFDMPNDLPGAFEGLFRSGPRRSSDNFATHSSPPRSPSPPTRRAQDNSTSTGLHFEFHSGPGGGTTRTFILGGPDTLGRSQPQPDRPVPTIFEFLRRESENANNSRTPGDINGPLMAQYLLALFGREPRGHGDPFAELLGMPPTARWGDYVFNQEALDQILTQLAENSTAGRPAPATEEIINNLPKQVLTEGSPLLEGDCAVCKESFKLDAEDPDELVIITLPCKHPFHESCILPWLKSSGTCPVCRFALVPQPQQHSPGGPSGGSSSSSRANPSSGSRPRSPGNSNRRGSGGGGFFHSLFGGGAGTSGGSSDAFSTQSRNLGSGRRNVHPEVVSRNTPSFPGQWMEDID</sequence>
<dbReference type="EMBL" id="WHUW01000005">
    <property type="protein sequence ID" value="KAF8445661.1"/>
    <property type="molecule type" value="Genomic_DNA"/>
</dbReference>
<dbReference type="InterPro" id="IPR001841">
    <property type="entry name" value="Znf_RING"/>
</dbReference>
<organism evidence="7 8">
    <name type="scientific">Boletus edulis BED1</name>
    <dbReference type="NCBI Taxonomy" id="1328754"/>
    <lineage>
        <taxon>Eukaryota</taxon>
        <taxon>Fungi</taxon>
        <taxon>Dikarya</taxon>
        <taxon>Basidiomycota</taxon>
        <taxon>Agaricomycotina</taxon>
        <taxon>Agaricomycetes</taxon>
        <taxon>Agaricomycetidae</taxon>
        <taxon>Boletales</taxon>
        <taxon>Boletineae</taxon>
        <taxon>Boletaceae</taxon>
        <taxon>Boletoideae</taxon>
        <taxon>Boletus</taxon>
    </lineage>
</organism>
<dbReference type="SMART" id="SM00184">
    <property type="entry name" value="RING"/>
    <property type="match status" value="1"/>
</dbReference>
<feature type="region of interest" description="Disordered" evidence="5">
    <location>
        <begin position="71"/>
        <end position="154"/>
    </location>
</feature>
<dbReference type="Pfam" id="PF13639">
    <property type="entry name" value="zf-RING_2"/>
    <property type="match status" value="1"/>
</dbReference>
<gene>
    <name evidence="7" type="ORF">L210DRAFT_3528127</name>
</gene>
<dbReference type="AlphaFoldDB" id="A0AAD4C0W6"/>
<name>A0AAD4C0W6_BOLED</name>
<evidence type="ECO:0000256" key="3">
    <source>
        <dbReference type="ARBA" id="ARBA00022833"/>
    </source>
</evidence>
<accession>A0AAD4C0W6</accession>
<feature type="compositionally biased region" description="Gly residues" evidence="5">
    <location>
        <begin position="377"/>
        <end position="396"/>
    </location>
</feature>
<dbReference type="PROSITE" id="PS50089">
    <property type="entry name" value="ZF_RING_2"/>
    <property type="match status" value="1"/>
</dbReference>
<reference evidence="7" key="2">
    <citation type="journal article" date="2020" name="Nat. Commun.">
        <title>Large-scale genome sequencing of mycorrhizal fungi provides insights into the early evolution of symbiotic traits.</title>
        <authorList>
            <person name="Miyauchi S."/>
            <person name="Kiss E."/>
            <person name="Kuo A."/>
            <person name="Drula E."/>
            <person name="Kohler A."/>
            <person name="Sanchez-Garcia M."/>
            <person name="Morin E."/>
            <person name="Andreopoulos B."/>
            <person name="Barry K.W."/>
            <person name="Bonito G."/>
            <person name="Buee M."/>
            <person name="Carver A."/>
            <person name="Chen C."/>
            <person name="Cichocki N."/>
            <person name="Clum A."/>
            <person name="Culley D."/>
            <person name="Crous P.W."/>
            <person name="Fauchery L."/>
            <person name="Girlanda M."/>
            <person name="Hayes R.D."/>
            <person name="Keri Z."/>
            <person name="LaButti K."/>
            <person name="Lipzen A."/>
            <person name="Lombard V."/>
            <person name="Magnuson J."/>
            <person name="Maillard F."/>
            <person name="Murat C."/>
            <person name="Nolan M."/>
            <person name="Ohm R.A."/>
            <person name="Pangilinan J."/>
            <person name="Pereira M.F."/>
            <person name="Perotto S."/>
            <person name="Peter M."/>
            <person name="Pfister S."/>
            <person name="Riley R."/>
            <person name="Sitrit Y."/>
            <person name="Stielow J.B."/>
            <person name="Szollosi G."/>
            <person name="Zifcakova L."/>
            <person name="Stursova M."/>
            <person name="Spatafora J.W."/>
            <person name="Tedersoo L."/>
            <person name="Vaario L.M."/>
            <person name="Yamada A."/>
            <person name="Yan M."/>
            <person name="Wang P."/>
            <person name="Xu J."/>
            <person name="Bruns T."/>
            <person name="Baldrian P."/>
            <person name="Vilgalys R."/>
            <person name="Dunand C."/>
            <person name="Henrissat B."/>
            <person name="Grigoriev I.V."/>
            <person name="Hibbett D."/>
            <person name="Nagy L.G."/>
            <person name="Martin F.M."/>
        </authorList>
    </citation>
    <scope>NUCLEOTIDE SEQUENCE</scope>
    <source>
        <strain evidence="7">BED1</strain>
    </source>
</reference>
<dbReference type="SUPFAM" id="SSF57850">
    <property type="entry name" value="RING/U-box"/>
    <property type="match status" value="1"/>
</dbReference>
<keyword evidence="3" id="KW-0862">Zinc</keyword>
<dbReference type="InterPro" id="IPR013083">
    <property type="entry name" value="Znf_RING/FYVE/PHD"/>
</dbReference>
<evidence type="ECO:0000313" key="8">
    <source>
        <dbReference type="Proteomes" id="UP001194468"/>
    </source>
</evidence>
<feature type="compositionally biased region" description="Basic and acidic residues" evidence="5">
    <location>
        <begin position="71"/>
        <end position="82"/>
    </location>
</feature>
<comment type="caution">
    <text evidence="7">The sequence shown here is derived from an EMBL/GenBank/DDBJ whole genome shotgun (WGS) entry which is preliminary data.</text>
</comment>
<protein>
    <recommendedName>
        <fullName evidence="6">RING-type domain-containing protein</fullName>
    </recommendedName>
</protein>
<keyword evidence="8" id="KW-1185">Reference proteome</keyword>
<keyword evidence="2 4" id="KW-0863">Zinc-finger</keyword>
<evidence type="ECO:0000313" key="7">
    <source>
        <dbReference type="EMBL" id="KAF8445661.1"/>
    </source>
</evidence>
<keyword evidence="1" id="KW-0479">Metal-binding</keyword>
<evidence type="ECO:0000256" key="5">
    <source>
        <dbReference type="SAM" id="MobiDB-lite"/>
    </source>
</evidence>
<evidence type="ECO:0000256" key="4">
    <source>
        <dbReference type="PROSITE-ProRule" id="PRU00175"/>
    </source>
</evidence>
<dbReference type="Gene3D" id="3.30.40.10">
    <property type="entry name" value="Zinc/RING finger domain, C3HC4 (zinc finger)"/>
    <property type="match status" value="1"/>
</dbReference>
<evidence type="ECO:0000259" key="6">
    <source>
        <dbReference type="PROSITE" id="PS50089"/>
    </source>
</evidence>
<feature type="domain" description="RING-type" evidence="6">
    <location>
        <begin position="287"/>
        <end position="334"/>
    </location>
</feature>
<reference evidence="7" key="1">
    <citation type="submission" date="2019-10" db="EMBL/GenBank/DDBJ databases">
        <authorList>
            <consortium name="DOE Joint Genome Institute"/>
            <person name="Kuo A."/>
            <person name="Miyauchi S."/>
            <person name="Kiss E."/>
            <person name="Drula E."/>
            <person name="Kohler A."/>
            <person name="Sanchez-Garcia M."/>
            <person name="Andreopoulos B."/>
            <person name="Barry K.W."/>
            <person name="Bonito G."/>
            <person name="Buee M."/>
            <person name="Carver A."/>
            <person name="Chen C."/>
            <person name="Cichocki N."/>
            <person name="Clum A."/>
            <person name="Culley D."/>
            <person name="Crous P.W."/>
            <person name="Fauchery L."/>
            <person name="Girlanda M."/>
            <person name="Hayes R."/>
            <person name="Keri Z."/>
            <person name="LaButti K."/>
            <person name="Lipzen A."/>
            <person name="Lombard V."/>
            <person name="Magnuson J."/>
            <person name="Maillard F."/>
            <person name="Morin E."/>
            <person name="Murat C."/>
            <person name="Nolan M."/>
            <person name="Ohm R."/>
            <person name="Pangilinan J."/>
            <person name="Pereira M."/>
            <person name="Perotto S."/>
            <person name="Peter M."/>
            <person name="Riley R."/>
            <person name="Sitrit Y."/>
            <person name="Stielow B."/>
            <person name="Szollosi G."/>
            <person name="Zifcakova L."/>
            <person name="Stursova M."/>
            <person name="Spatafora J.W."/>
            <person name="Tedersoo L."/>
            <person name="Vaario L.-M."/>
            <person name="Yamada A."/>
            <person name="Yan M."/>
            <person name="Wang P."/>
            <person name="Xu J."/>
            <person name="Bruns T."/>
            <person name="Baldrian P."/>
            <person name="Vilgalys R."/>
            <person name="Henrissat B."/>
            <person name="Grigoriev I.V."/>
            <person name="Hibbett D."/>
            <person name="Nagy L.G."/>
            <person name="Martin F.M."/>
        </authorList>
    </citation>
    <scope>NUCLEOTIDE SEQUENCE</scope>
    <source>
        <strain evidence="7">BED1</strain>
    </source>
</reference>